<dbReference type="InterPro" id="IPR023395">
    <property type="entry name" value="MCP_dom_sf"/>
</dbReference>
<evidence type="ECO:0000256" key="10">
    <source>
        <dbReference type="PROSITE-ProRule" id="PRU00282"/>
    </source>
</evidence>
<evidence type="ECO:0000256" key="1">
    <source>
        <dbReference type="ARBA" id="ARBA00004225"/>
    </source>
</evidence>
<feature type="compositionally biased region" description="Low complexity" evidence="12">
    <location>
        <begin position="34"/>
        <end position="64"/>
    </location>
</feature>
<evidence type="ECO:0008006" key="15">
    <source>
        <dbReference type="Google" id="ProtNLM"/>
    </source>
</evidence>
<evidence type="ECO:0000256" key="6">
    <source>
        <dbReference type="ARBA" id="ARBA00022792"/>
    </source>
</evidence>
<evidence type="ECO:0000256" key="5">
    <source>
        <dbReference type="ARBA" id="ARBA00022737"/>
    </source>
</evidence>
<comment type="subcellular location">
    <subcellularLocation>
        <location evidence="1">Mitochondrion membrane</location>
        <topology evidence="1">Multi-pass membrane protein</topology>
    </subcellularLocation>
</comment>
<feature type="repeat" description="Solcar" evidence="10">
    <location>
        <begin position="208"/>
        <end position="314"/>
    </location>
</feature>
<dbReference type="Gene3D" id="1.50.40.10">
    <property type="entry name" value="Mitochondrial carrier domain"/>
    <property type="match status" value="1"/>
</dbReference>
<evidence type="ECO:0000256" key="12">
    <source>
        <dbReference type="SAM" id="MobiDB-lite"/>
    </source>
</evidence>
<keyword evidence="14" id="KW-1185">Reference proteome</keyword>
<evidence type="ECO:0000256" key="2">
    <source>
        <dbReference type="ARBA" id="ARBA00006375"/>
    </source>
</evidence>
<evidence type="ECO:0000256" key="3">
    <source>
        <dbReference type="ARBA" id="ARBA00022448"/>
    </source>
</evidence>
<evidence type="ECO:0000256" key="4">
    <source>
        <dbReference type="ARBA" id="ARBA00022692"/>
    </source>
</evidence>
<dbReference type="EMBL" id="LGTZ01000223">
    <property type="protein sequence ID" value="OJD26454.1"/>
    <property type="molecule type" value="Genomic_DNA"/>
</dbReference>
<dbReference type="VEuPathDB" id="FungiDB:ACJ73_02169"/>
<feature type="region of interest" description="Disordered" evidence="12">
    <location>
        <begin position="1"/>
        <end position="64"/>
    </location>
</feature>
<dbReference type="GO" id="GO:0022857">
    <property type="term" value="F:transmembrane transporter activity"/>
    <property type="evidence" value="ECO:0007669"/>
    <property type="project" value="TreeGrafter"/>
</dbReference>
<organism evidence="13 14">
    <name type="scientific">Blastomyces percursus</name>
    <dbReference type="NCBI Taxonomy" id="1658174"/>
    <lineage>
        <taxon>Eukaryota</taxon>
        <taxon>Fungi</taxon>
        <taxon>Dikarya</taxon>
        <taxon>Ascomycota</taxon>
        <taxon>Pezizomycotina</taxon>
        <taxon>Eurotiomycetes</taxon>
        <taxon>Eurotiomycetidae</taxon>
        <taxon>Onygenales</taxon>
        <taxon>Ajellomycetaceae</taxon>
        <taxon>Blastomyces</taxon>
    </lineage>
</organism>
<feature type="repeat" description="Solcar" evidence="10">
    <location>
        <begin position="99"/>
        <end position="181"/>
    </location>
</feature>
<dbReference type="AlphaFoldDB" id="A0A1J9QC66"/>
<dbReference type="PANTHER" id="PTHR45624:SF9">
    <property type="entry name" value="CARRIER PROTEIN, PUTATIVE (AFU_ORTHOLOGUE AFUA_4G06390)-RELATED"/>
    <property type="match status" value="1"/>
</dbReference>
<feature type="compositionally biased region" description="Low complexity" evidence="12">
    <location>
        <begin position="1"/>
        <end position="14"/>
    </location>
</feature>
<gene>
    <name evidence="13" type="ORF">ACJ73_02169</name>
</gene>
<dbReference type="PANTHER" id="PTHR45624">
    <property type="entry name" value="MITOCHONDRIAL BASIC AMINO ACIDS TRANSPORTER-RELATED"/>
    <property type="match status" value="1"/>
</dbReference>
<dbReference type="GO" id="GO:0031966">
    <property type="term" value="C:mitochondrial membrane"/>
    <property type="evidence" value="ECO:0007669"/>
    <property type="project" value="UniProtKB-SubCell"/>
</dbReference>
<evidence type="ECO:0000313" key="13">
    <source>
        <dbReference type="EMBL" id="OJD26454.1"/>
    </source>
</evidence>
<keyword evidence="5" id="KW-0677">Repeat</keyword>
<keyword evidence="8" id="KW-0496">Mitochondrion</keyword>
<dbReference type="SUPFAM" id="SSF103506">
    <property type="entry name" value="Mitochondrial carrier"/>
    <property type="match status" value="1"/>
</dbReference>
<reference evidence="13 14" key="1">
    <citation type="submission" date="2015-08" db="EMBL/GenBank/DDBJ databases">
        <title>Emmonsia species relationships and genome sequence.</title>
        <authorList>
            <person name="Cuomo C.A."/>
            <person name="Schwartz I.S."/>
            <person name="Kenyon C."/>
            <person name="De Hoog G.S."/>
            <person name="Govender N.P."/>
            <person name="Botha A."/>
            <person name="Moreno L."/>
            <person name="De Vries M."/>
            <person name="Munoz J.F."/>
            <person name="Stielow J.B."/>
        </authorList>
    </citation>
    <scope>NUCLEOTIDE SEQUENCE [LARGE SCALE GENOMIC DNA]</scope>
    <source>
        <strain evidence="13 14">EI222</strain>
    </source>
</reference>
<evidence type="ECO:0000256" key="11">
    <source>
        <dbReference type="RuleBase" id="RU000488"/>
    </source>
</evidence>
<comment type="similarity">
    <text evidence="2 11">Belongs to the mitochondrial carrier (TC 2.A.29) family.</text>
</comment>
<keyword evidence="4 10" id="KW-0812">Transmembrane</keyword>
<dbReference type="InterPro" id="IPR050567">
    <property type="entry name" value="Mitochondrial_Carrier"/>
</dbReference>
<evidence type="ECO:0000313" key="14">
    <source>
        <dbReference type="Proteomes" id="UP000242791"/>
    </source>
</evidence>
<name>A0A1J9QC66_9EURO</name>
<dbReference type="Proteomes" id="UP000242791">
    <property type="component" value="Unassembled WGS sequence"/>
</dbReference>
<dbReference type="PROSITE" id="PS50920">
    <property type="entry name" value="SOLCAR"/>
    <property type="match status" value="2"/>
</dbReference>
<dbReference type="OrthoDB" id="2382881at2759"/>
<keyword evidence="9 10" id="KW-0472">Membrane</keyword>
<evidence type="ECO:0000256" key="9">
    <source>
        <dbReference type="ARBA" id="ARBA00023136"/>
    </source>
</evidence>
<keyword evidence="6" id="KW-0999">Mitochondrion inner membrane</keyword>
<sequence>MMPSLQQQQQQQKQQKQHHHQKSINNATINPATVAVSSSSPLSSSLVPSSSAYAPSSSSSASFPSPLSSSIAVASSPASNAKMPHGLWNMDEPTRNRLLKQYRTQAASAASTIFATLSVTPLENLKTRMQTHDFRGLTDCARYIWRTEGFRGYTAGALPPMVSVTFVRVTNFTVYQKAKYALSDAIERMTGEAPLVLYNTPGSLPTLSTVSCFTIAGMVAGLAATPLACPFELAKNVVQTSVLMANRSHAIAGTATNRHTSLRGMPRLGTIDAIKQIVSRHGYRGLYTGVRLHAIRDTIGTGLYFGIYETAKQLISTYLGDHQSPFGAPMAAGALSGVIPWICTYTLDTKKTRAQSILLGKSKEIGEASMAAARSSMYKGMSVSIARTAFQNMILLTTFEYLKVRINQLEA</sequence>
<dbReference type="FunFam" id="1.50.40.10:FF:000167">
    <property type="entry name" value="Uncharacterized mitochondrial carrier C29A3.11c"/>
    <property type="match status" value="1"/>
</dbReference>
<evidence type="ECO:0000256" key="8">
    <source>
        <dbReference type="ARBA" id="ARBA00023128"/>
    </source>
</evidence>
<protein>
    <recommendedName>
        <fullName evidence="15">Mitochondrial thiamine pyrophosphate carrier 1</fullName>
    </recommendedName>
</protein>
<comment type="caution">
    <text evidence="13">The sequence shown here is derived from an EMBL/GenBank/DDBJ whole genome shotgun (WGS) entry which is preliminary data.</text>
</comment>
<keyword evidence="7" id="KW-1133">Transmembrane helix</keyword>
<proteinExistence type="inferred from homology"/>
<accession>A0A1J9QC66</accession>
<dbReference type="InterPro" id="IPR018108">
    <property type="entry name" value="MCP_transmembrane"/>
</dbReference>
<dbReference type="STRING" id="1658174.A0A1J9QC66"/>
<keyword evidence="3 11" id="KW-0813">Transport</keyword>
<evidence type="ECO:0000256" key="7">
    <source>
        <dbReference type="ARBA" id="ARBA00022989"/>
    </source>
</evidence>
<dbReference type="Pfam" id="PF00153">
    <property type="entry name" value="Mito_carr"/>
    <property type="match status" value="3"/>
</dbReference>